<keyword evidence="1" id="KW-1133">Transmembrane helix</keyword>
<proteinExistence type="predicted"/>
<keyword evidence="1" id="KW-0812">Transmembrane</keyword>
<dbReference type="Pfam" id="PF09578">
    <property type="entry name" value="Spore_YabQ"/>
    <property type="match status" value="1"/>
</dbReference>
<comment type="caution">
    <text evidence="2">The sequence shown here is derived from an EMBL/GenBank/DDBJ whole genome shotgun (WGS) entry which is preliminary data.</text>
</comment>
<dbReference type="AlphaFoldDB" id="A0A9W6CDH6"/>
<dbReference type="EMBL" id="BSCH01000008">
    <property type="protein sequence ID" value="GLG90116.1"/>
    <property type="molecule type" value="Genomic_DNA"/>
</dbReference>
<dbReference type="RefSeq" id="WP_087168830.1">
    <property type="nucleotide sequence ID" value="NZ_BSCH01000008.1"/>
</dbReference>
<evidence type="ECO:0000313" key="3">
    <source>
        <dbReference type="Proteomes" id="UP001145094"/>
    </source>
</evidence>
<name>A0A9W6CDH6_9FIRM</name>
<feature type="transmembrane region" description="Helical" evidence="1">
    <location>
        <begin position="12"/>
        <end position="28"/>
    </location>
</feature>
<protein>
    <recommendedName>
        <fullName evidence="4">Spore cortex protein YabQ (Spore_YabQ)</fullName>
    </recommendedName>
</protein>
<sequence length="111" mass="12571">MSGLGVEADAFLRAFFSGMFLCGVYEVLRLFRRIIRHHSIVVSAEDFLYWLFCGFYLFGEIFQTSSGEIRWYFIAGTVAGAVAFFAVLSKTGKFCGKIFEKKTGKHGKRVD</sequence>
<evidence type="ECO:0000313" key="2">
    <source>
        <dbReference type="EMBL" id="GLG90116.1"/>
    </source>
</evidence>
<dbReference type="Proteomes" id="UP001145094">
    <property type="component" value="Unassembled WGS sequence"/>
</dbReference>
<reference evidence="2" key="2">
    <citation type="submission" date="2022-11" db="EMBL/GenBank/DDBJ databases">
        <title>Draft genome sequence of Sellimonas catena strain 18CBH55.</title>
        <authorList>
            <person name="Hisatomi A."/>
            <person name="Ohkuma M."/>
            <person name="Sakamoto M."/>
        </authorList>
    </citation>
    <scope>NUCLEOTIDE SEQUENCE</scope>
    <source>
        <strain evidence="2">18CBH55</strain>
    </source>
</reference>
<evidence type="ECO:0008006" key="4">
    <source>
        <dbReference type="Google" id="ProtNLM"/>
    </source>
</evidence>
<gene>
    <name evidence="2" type="ORF">Selli2_15430</name>
</gene>
<evidence type="ECO:0000256" key="1">
    <source>
        <dbReference type="SAM" id="Phobius"/>
    </source>
</evidence>
<accession>A0A9W6CDH6</accession>
<reference evidence="2" key="3">
    <citation type="journal article" date="2023" name="Int. J. Syst. Evol. Microbiol.">
        <title>Sellimonas catena sp. nov., isolated from human faeces.</title>
        <authorList>
            <person name="Hisatomi A."/>
            <person name="Ohkuma M."/>
            <person name="Sakamoto M."/>
        </authorList>
    </citation>
    <scope>NUCLEOTIDE SEQUENCE</scope>
    <source>
        <strain evidence="2">18CBH55</strain>
    </source>
</reference>
<dbReference type="InterPro" id="IPR019074">
    <property type="entry name" value="YabQ"/>
</dbReference>
<dbReference type="NCBIfam" id="TIGR02893">
    <property type="entry name" value="spore_yabQ"/>
    <property type="match status" value="1"/>
</dbReference>
<feature type="transmembrane region" description="Helical" evidence="1">
    <location>
        <begin position="71"/>
        <end position="88"/>
    </location>
</feature>
<organism evidence="2 3">
    <name type="scientific">Sellimonas catena</name>
    <dbReference type="NCBI Taxonomy" id="2994035"/>
    <lineage>
        <taxon>Bacteria</taxon>
        <taxon>Bacillati</taxon>
        <taxon>Bacillota</taxon>
        <taxon>Clostridia</taxon>
        <taxon>Lachnospirales</taxon>
        <taxon>Lachnospiraceae</taxon>
        <taxon>Sellimonas</taxon>
    </lineage>
</organism>
<feature type="transmembrane region" description="Helical" evidence="1">
    <location>
        <begin position="40"/>
        <end position="59"/>
    </location>
</feature>
<keyword evidence="1" id="KW-0472">Membrane</keyword>
<reference evidence="2" key="1">
    <citation type="submission" date="2022-11" db="EMBL/GenBank/DDBJ databases">
        <title>Draft genome sequence of Sellimonas catena strain 18CBH55.</title>
        <authorList>
            <person name="Atsushi H."/>
            <person name="Moriya O."/>
            <person name="Mitsuo S."/>
        </authorList>
    </citation>
    <scope>NUCLEOTIDE SEQUENCE</scope>
    <source>
        <strain evidence="2">18CBH55</strain>
    </source>
</reference>